<gene>
    <name evidence="2" type="ORF">ABENE_05160</name>
</gene>
<dbReference type="AlphaFoldDB" id="V4Q790"/>
<dbReference type="STRING" id="1121022.GCA_000376105_02069"/>
<dbReference type="PATRIC" id="fig|1121022.4.peg.1026"/>
<keyword evidence="3" id="KW-1185">Reference proteome</keyword>
<evidence type="ECO:0000256" key="1">
    <source>
        <dbReference type="SAM" id="SignalP"/>
    </source>
</evidence>
<comment type="caution">
    <text evidence="2">The sequence shown here is derived from an EMBL/GenBank/DDBJ whole genome shotgun (WGS) entry which is preliminary data.</text>
</comment>
<sequence length="368" mass="39361">MHLNRRLFLASLSAMTLATTVRAAEAGRIAMTMSGDGFTLPVRIKGRTLIALFDCGATQSVIDSGVAAELGLRPRSRIDVNLVYAAGRMAVTAPVRVTLGEAVFTPTLALGQLRANGRPFDVLLGCDLLEAFRLDLDIATGYARLSTDYAGDVPDGMSAIPLTASSHGLSVDITIEGKRLRAHVDTGSNDALTVRRSWAEKHGLLRDRPVSQWISADLSGIYKIEMTSMRTVSIGDYVFAHVPTGIAEFQQDSDAAIGVELLMRCHSVWSLAASKLCLSATDEALARPFARERAGLAYLPDAQGLRVVFVAPGSPADRAGWKANDIITAVDGGPADAAGDWKRDPARRSVRLSTASGETRTLDLADYY</sequence>
<dbReference type="RefSeq" id="WP_018081733.1">
    <property type="nucleotide sequence ID" value="NZ_AQWM01000007.1"/>
</dbReference>
<dbReference type="Gene3D" id="2.40.70.10">
    <property type="entry name" value="Acid Proteases"/>
    <property type="match status" value="2"/>
</dbReference>
<feature type="signal peptide" evidence="1">
    <location>
        <begin position="1"/>
        <end position="23"/>
    </location>
</feature>
<keyword evidence="1" id="KW-0732">Signal</keyword>
<dbReference type="SUPFAM" id="SSF50630">
    <property type="entry name" value="Acid proteases"/>
    <property type="match status" value="2"/>
</dbReference>
<dbReference type="EMBL" id="AWGB01000007">
    <property type="protein sequence ID" value="ESQ93710.1"/>
    <property type="molecule type" value="Genomic_DNA"/>
</dbReference>
<dbReference type="eggNOG" id="COG0793">
    <property type="taxonomic scope" value="Bacteria"/>
</dbReference>
<proteinExistence type="predicted"/>
<feature type="chain" id="PRO_5004725518" description="PDZ domain-containing protein" evidence="1">
    <location>
        <begin position="24"/>
        <end position="368"/>
    </location>
</feature>
<dbReference type="InterPro" id="IPR036034">
    <property type="entry name" value="PDZ_sf"/>
</dbReference>
<dbReference type="InterPro" id="IPR006311">
    <property type="entry name" value="TAT_signal"/>
</dbReference>
<dbReference type="Proteomes" id="UP000017837">
    <property type="component" value="Unassembled WGS sequence"/>
</dbReference>
<evidence type="ECO:0000313" key="3">
    <source>
        <dbReference type="Proteomes" id="UP000017837"/>
    </source>
</evidence>
<protein>
    <recommendedName>
        <fullName evidence="4">PDZ domain-containing protein</fullName>
    </recommendedName>
</protein>
<evidence type="ECO:0000313" key="2">
    <source>
        <dbReference type="EMBL" id="ESQ93710.1"/>
    </source>
</evidence>
<dbReference type="Pfam" id="PF13650">
    <property type="entry name" value="Asp_protease_2"/>
    <property type="match status" value="2"/>
</dbReference>
<accession>V4Q790</accession>
<evidence type="ECO:0008006" key="4">
    <source>
        <dbReference type="Google" id="ProtNLM"/>
    </source>
</evidence>
<dbReference type="PROSITE" id="PS51318">
    <property type="entry name" value="TAT"/>
    <property type="match status" value="1"/>
</dbReference>
<name>V4Q790_9CAUL</name>
<organism evidence="2 3">
    <name type="scientific">Asticcacaulis benevestitus DSM 16100 = ATCC BAA-896</name>
    <dbReference type="NCBI Taxonomy" id="1121022"/>
    <lineage>
        <taxon>Bacteria</taxon>
        <taxon>Pseudomonadati</taxon>
        <taxon>Pseudomonadota</taxon>
        <taxon>Alphaproteobacteria</taxon>
        <taxon>Caulobacterales</taxon>
        <taxon>Caulobacteraceae</taxon>
        <taxon>Asticcacaulis</taxon>
    </lineage>
</organism>
<dbReference type="InterPro" id="IPR021109">
    <property type="entry name" value="Peptidase_aspartic_dom_sf"/>
</dbReference>
<reference evidence="2 3" key="1">
    <citation type="journal article" date="2014" name="Nature">
        <title>Sequential evolution of bacterial morphology by co-option of a developmental regulator.</title>
        <authorList>
            <person name="Jiang C."/>
            <person name="Brown P.J."/>
            <person name="Ducret A."/>
            <person name="Brun Y.V."/>
        </authorList>
    </citation>
    <scope>NUCLEOTIDE SEQUENCE [LARGE SCALE GENOMIC DNA]</scope>
    <source>
        <strain evidence="2 3">DSM 16100</strain>
    </source>
</reference>
<dbReference type="Gene3D" id="2.30.42.10">
    <property type="match status" value="1"/>
</dbReference>
<dbReference type="CDD" id="cd05483">
    <property type="entry name" value="retropepsin_like_bacteria"/>
    <property type="match status" value="1"/>
</dbReference>
<dbReference type="OrthoDB" id="7547925at2"/>
<dbReference type="SUPFAM" id="SSF50156">
    <property type="entry name" value="PDZ domain-like"/>
    <property type="match status" value="1"/>
</dbReference>
<dbReference type="InterPro" id="IPR034122">
    <property type="entry name" value="Retropepsin-like_bacterial"/>
</dbReference>